<dbReference type="RefSeq" id="WP_369265196.1">
    <property type="nucleotide sequence ID" value="NZ_CP163440.1"/>
</dbReference>
<proteinExistence type="predicted"/>
<dbReference type="AlphaFoldDB" id="A0AB39SPY9"/>
<name>A0AB39SPY9_9ACTN</name>
<sequence length="69" mass="7872">MRVQKFGKNQDASMALISDKKLLRAVKEQTDHETAAVRQAARVLLPLRRSRPFCDLREVTSMRLPAPQP</sequence>
<protein>
    <submittedName>
        <fullName evidence="1">Uncharacterized protein</fullName>
    </submittedName>
</protein>
<dbReference type="EMBL" id="CP163440">
    <property type="protein sequence ID" value="XDQ68378.1"/>
    <property type="molecule type" value="Genomic_DNA"/>
</dbReference>
<reference evidence="1" key="1">
    <citation type="submission" date="2024-07" db="EMBL/GenBank/DDBJ databases">
        <authorList>
            <person name="Yu S.T."/>
        </authorList>
    </citation>
    <scope>NUCLEOTIDE SEQUENCE</scope>
    <source>
        <strain evidence="1">R35</strain>
    </source>
</reference>
<evidence type="ECO:0000313" key="1">
    <source>
        <dbReference type="EMBL" id="XDQ68378.1"/>
    </source>
</evidence>
<organism evidence="1">
    <name type="scientific">Streptomyces sp. R35</name>
    <dbReference type="NCBI Taxonomy" id="3238630"/>
    <lineage>
        <taxon>Bacteria</taxon>
        <taxon>Bacillati</taxon>
        <taxon>Actinomycetota</taxon>
        <taxon>Actinomycetes</taxon>
        <taxon>Kitasatosporales</taxon>
        <taxon>Streptomycetaceae</taxon>
        <taxon>Streptomyces</taxon>
    </lineage>
</organism>
<gene>
    <name evidence="1" type="ORF">AB5J50_50400</name>
</gene>
<accession>A0AB39SPY9</accession>